<dbReference type="Pfam" id="PF00590">
    <property type="entry name" value="TP_methylase"/>
    <property type="match status" value="1"/>
</dbReference>
<comment type="pathway">
    <text evidence="1">Cofactor biosynthesis; adenosylcobalamin biosynthesis.</text>
</comment>
<dbReference type="PIRSF" id="PIRSF036428">
    <property type="entry name" value="CobL"/>
    <property type="match status" value="1"/>
</dbReference>
<reference evidence="7 8" key="1">
    <citation type="submission" date="2017-11" db="EMBL/GenBank/DDBJ databases">
        <title>Draft genome sequence of Rhizobiales bacterium SY3-13.</title>
        <authorList>
            <person name="Sun C."/>
        </authorList>
    </citation>
    <scope>NUCLEOTIDE SEQUENCE [LARGE SCALE GENOMIC DNA]</scope>
    <source>
        <strain evidence="7 8">SY3-13</strain>
    </source>
</reference>
<evidence type="ECO:0000256" key="5">
    <source>
        <dbReference type="ARBA" id="ARBA00022691"/>
    </source>
</evidence>
<keyword evidence="5" id="KW-0949">S-adenosyl-L-methionine</keyword>
<dbReference type="SUPFAM" id="SSF53790">
    <property type="entry name" value="Tetrapyrrole methylase"/>
    <property type="match status" value="1"/>
</dbReference>
<dbReference type="RefSeq" id="WP_109795647.1">
    <property type="nucleotide sequence ID" value="NZ_PHIG01000054.1"/>
</dbReference>
<dbReference type="GO" id="GO:0009236">
    <property type="term" value="P:cobalamin biosynthetic process"/>
    <property type="evidence" value="ECO:0007669"/>
    <property type="project" value="UniProtKB-UniPathway"/>
</dbReference>
<dbReference type="CDD" id="cd11644">
    <property type="entry name" value="Precorrin-6Y-MT"/>
    <property type="match status" value="1"/>
</dbReference>
<dbReference type="InterPro" id="IPR014777">
    <property type="entry name" value="4pyrrole_Mease_sub1"/>
</dbReference>
<dbReference type="InterPro" id="IPR014008">
    <property type="entry name" value="Cbl_synth_MTase_CbiT"/>
</dbReference>
<dbReference type="NCBIfam" id="TIGR02469">
    <property type="entry name" value="CbiT"/>
    <property type="match status" value="1"/>
</dbReference>
<dbReference type="Gene3D" id="3.40.50.150">
    <property type="entry name" value="Vaccinia Virus protein VP39"/>
    <property type="match status" value="1"/>
</dbReference>
<evidence type="ECO:0000256" key="1">
    <source>
        <dbReference type="ARBA" id="ARBA00004953"/>
    </source>
</evidence>
<dbReference type="PANTHER" id="PTHR43182">
    <property type="entry name" value="COBALT-PRECORRIN-6B C(15)-METHYLTRANSFERASE (DECARBOXYLATING)"/>
    <property type="match status" value="1"/>
</dbReference>
<keyword evidence="2" id="KW-0169">Cobalamin biosynthesis</keyword>
<dbReference type="NCBIfam" id="TIGR02467">
    <property type="entry name" value="CbiE"/>
    <property type="match status" value="1"/>
</dbReference>
<keyword evidence="8" id="KW-1185">Reference proteome</keyword>
<evidence type="ECO:0000313" key="8">
    <source>
        <dbReference type="Proteomes" id="UP000229498"/>
    </source>
</evidence>
<dbReference type="CDD" id="cd02440">
    <property type="entry name" value="AdoMet_MTases"/>
    <property type="match status" value="1"/>
</dbReference>
<dbReference type="UniPathway" id="UPA00148"/>
<dbReference type="SUPFAM" id="SSF53335">
    <property type="entry name" value="S-adenosyl-L-methionine-dependent methyltransferases"/>
    <property type="match status" value="1"/>
</dbReference>
<organism evidence="7 8">
    <name type="scientific">Minwuia thermotolerans</name>
    <dbReference type="NCBI Taxonomy" id="2056226"/>
    <lineage>
        <taxon>Bacteria</taxon>
        <taxon>Pseudomonadati</taxon>
        <taxon>Pseudomonadota</taxon>
        <taxon>Alphaproteobacteria</taxon>
        <taxon>Minwuiales</taxon>
        <taxon>Minwuiaceae</taxon>
        <taxon>Minwuia</taxon>
    </lineage>
</organism>
<accession>A0A2M9FWI7</accession>
<protein>
    <submittedName>
        <fullName evidence="7">Cobalamin biosynthesis bifunctional protein CbiET</fullName>
    </submittedName>
</protein>
<sequence length="401" mass="42453">MTGPWLSVVGVTEEGAAALPPSSRRLVDDAEVLIGGERHLAMFPEDGRERLTWTRPLKHLAERIGEFRGRRVAVLATGDPLNFGVAAKLLRHVPIEEMVIAPAPSAFSLIAARMGWSLPDVECISLHGRPADRFRAWPAPGLRIIALSGDAETPPQVAKMLAETGYGQSRMTVFGHVGGPKESRSEALAADWGPAIPDLNTMAVECVADPGLAPVPRTPGLADDLFRHDGKMTKREVRAITLAKLAPHRDALLWDVGAGCGSVAIEWMRAAPEARAVALEPDAGRRAMAADNAIALGVPELELIDGRAPAALAGLPRPDAIFVGGGVSDPAVIPACRAALAAGGRIVANAVTLEGQAELQRAYRDHGGELVRIAVERAAPVGTMTGWRPAMPVMQWSAVKR</sequence>
<evidence type="ECO:0000259" key="6">
    <source>
        <dbReference type="Pfam" id="PF00590"/>
    </source>
</evidence>
<dbReference type="InterPro" id="IPR035996">
    <property type="entry name" value="4pyrrol_Methylase_sf"/>
</dbReference>
<dbReference type="GO" id="GO:0008276">
    <property type="term" value="F:protein methyltransferase activity"/>
    <property type="evidence" value="ECO:0007669"/>
    <property type="project" value="InterPro"/>
</dbReference>
<dbReference type="Proteomes" id="UP000229498">
    <property type="component" value="Unassembled WGS sequence"/>
</dbReference>
<dbReference type="EMBL" id="PHIG01000054">
    <property type="protein sequence ID" value="PJK27822.1"/>
    <property type="molecule type" value="Genomic_DNA"/>
</dbReference>
<keyword evidence="3" id="KW-0489">Methyltransferase</keyword>
<comment type="caution">
    <text evidence="7">The sequence shown here is derived from an EMBL/GenBank/DDBJ whole genome shotgun (WGS) entry which is preliminary data.</text>
</comment>
<evidence type="ECO:0000256" key="3">
    <source>
        <dbReference type="ARBA" id="ARBA00022603"/>
    </source>
</evidence>
<gene>
    <name evidence="7" type="ORF">CVT23_20305</name>
</gene>
<dbReference type="GO" id="GO:0032259">
    <property type="term" value="P:methylation"/>
    <property type="evidence" value="ECO:0007669"/>
    <property type="project" value="UniProtKB-KW"/>
</dbReference>
<dbReference type="InterPro" id="IPR012818">
    <property type="entry name" value="CbiE"/>
</dbReference>
<dbReference type="AlphaFoldDB" id="A0A2M9FWI7"/>
<evidence type="ECO:0000256" key="4">
    <source>
        <dbReference type="ARBA" id="ARBA00022679"/>
    </source>
</evidence>
<dbReference type="PANTHER" id="PTHR43182:SF1">
    <property type="entry name" value="COBALT-PRECORRIN-7 C(5)-METHYLTRANSFERASE"/>
    <property type="match status" value="1"/>
</dbReference>
<dbReference type="OrthoDB" id="9787825at2"/>
<dbReference type="InterPro" id="IPR029063">
    <property type="entry name" value="SAM-dependent_MTases_sf"/>
</dbReference>
<evidence type="ECO:0000256" key="2">
    <source>
        <dbReference type="ARBA" id="ARBA00022573"/>
    </source>
</evidence>
<proteinExistence type="predicted"/>
<name>A0A2M9FWI7_9PROT</name>
<keyword evidence="4" id="KW-0808">Transferase</keyword>
<evidence type="ECO:0000313" key="7">
    <source>
        <dbReference type="EMBL" id="PJK27822.1"/>
    </source>
</evidence>
<dbReference type="InterPro" id="IPR050714">
    <property type="entry name" value="Cobalamin_biosynth_MTase"/>
</dbReference>
<dbReference type="Gene3D" id="3.40.1010.10">
    <property type="entry name" value="Cobalt-precorrin-4 Transmethylase, Domain 1"/>
    <property type="match status" value="1"/>
</dbReference>
<feature type="domain" description="Tetrapyrrole methylase" evidence="6">
    <location>
        <begin position="9"/>
        <end position="183"/>
    </location>
</feature>
<dbReference type="InterPro" id="IPR000878">
    <property type="entry name" value="4pyrrol_Mease"/>
</dbReference>
<dbReference type="InterPro" id="IPR006365">
    <property type="entry name" value="Cbl_synth_CobL"/>
</dbReference>